<protein>
    <submittedName>
        <fullName evidence="3">Aldo/keto reductase</fullName>
    </submittedName>
</protein>
<keyword evidence="1" id="KW-0560">Oxidoreductase</keyword>
<dbReference type="Pfam" id="PF00248">
    <property type="entry name" value="Aldo_ket_red"/>
    <property type="match status" value="1"/>
</dbReference>
<gene>
    <name evidence="3" type="ORF">G3T37_06975</name>
</gene>
<name>A0A7C9TQ05_9MICO</name>
<evidence type="ECO:0000313" key="3">
    <source>
        <dbReference type="EMBL" id="NEM91096.1"/>
    </source>
</evidence>
<dbReference type="RefSeq" id="WP_163472784.1">
    <property type="nucleotide sequence ID" value="NZ_JAAGWZ010000002.1"/>
</dbReference>
<comment type="caution">
    <text evidence="3">The sequence shown here is derived from an EMBL/GenBank/DDBJ whole genome shotgun (WGS) entry which is preliminary data.</text>
</comment>
<dbReference type="InterPro" id="IPR050523">
    <property type="entry name" value="AKR_Detox_Biosynth"/>
</dbReference>
<dbReference type="GO" id="GO:0016491">
    <property type="term" value="F:oxidoreductase activity"/>
    <property type="evidence" value="ECO:0007669"/>
    <property type="project" value="UniProtKB-KW"/>
</dbReference>
<reference evidence="3 4" key="1">
    <citation type="journal article" date="2014" name="Int. J. Syst. Evol. Microbiol.">
        <title>Description of Galbitalea soli gen. nov., sp. nov., and Frondihabitans sucicola sp. nov.</title>
        <authorList>
            <person name="Kim S.J."/>
            <person name="Lim J.M."/>
            <person name="Ahn J.H."/>
            <person name="Weon H.Y."/>
            <person name="Hamada M."/>
            <person name="Suzuki K."/>
            <person name="Ahn T.Y."/>
            <person name="Kwon S.W."/>
        </authorList>
    </citation>
    <scope>NUCLEOTIDE SEQUENCE [LARGE SCALE GENOMIC DNA]</scope>
    <source>
        <strain evidence="3 4">NBRC 108727</strain>
    </source>
</reference>
<feature type="domain" description="NADP-dependent oxidoreductase" evidence="2">
    <location>
        <begin position="23"/>
        <end position="313"/>
    </location>
</feature>
<dbReference type="PANTHER" id="PTHR43364:SF4">
    <property type="entry name" value="NAD(P)-LINKED OXIDOREDUCTASE SUPERFAMILY PROTEIN"/>
    <property type="match status" value="1"/>
</dbReference>
<dbReference type="GO" id="GO:0005829">
    <property type="term" value="C:cytosol"/>
    <property type="evidence" value="ECO:0007669"/>
    <property type="project" value="TreeGrafter"/>
</dbReference>
<keyword evidence="4" id="KW-1185">Reference proteome</keyword>
<dbReference type="InterPro" id="IPR023210">
    <property type="entry name" value="NADP_OxRdtase_dom"/>
</dbReference>
<dbReference type="EMBL" id="JAAGWZ010000002">
    <property type="protein sequence ID" value="NEM91096.1"/>
    <property type="molecule type" value="Genomic_DNA"/>
</dbReference>
<dbReference type="SUPFAM" id="SSF51430">
    <property type="entry name" value="NAD(P)-linked oxidoreductase"/>
    <property type="match status" value="1"/>
</dbReference>
<accession>A0A7C9TQ05</accession>
<dbReference type="Proteomes" id="UP000479756">
    <property type="component" value="Unassembled WGS sequence"/>
</dbReference>
<proteinExistence type="predicted"/>
<organism evidence="3 4">
    <name type="scientific">Galbitalea soli</name>
    <dbReference type="NCBI Taxonomy" id="1268042"/>
    <lineage>
        <taxon>Bacteria</taxon>
        <taxon>Bacillati</taxon>
        <taxon>Actinomycetota</taxon>
        <taxon>Actinomycetes</taxon>
        <taxon>Micrococcales</taxon>
        <taxon>Microbacteriaceae</taxon>
        <taxon>Galbitalea</taxon>
    </lineage>
</organism>
<sequence>MSEVEEDTLIYRNNLPGQPISAISIGSWQTFERIPFRDTVEIIAAAFDSGINLIDTARYGGAPDHVDTDALSYPIPAGSPHCEVIVGRALQESGRDRSEYLISDKVWFDSYPETTLAQQVDDSLLCLDTSYLDMVCVQMLPQGVGPVDVVRQMAALASSGRVLHWGFVNWSLEQVRDAVDLCLEEDLEPPRFTELKYSVIRRLPVESGSYATALAELGVAVHAANCLEGGFLTGRWSSASEVSKHRMPPEDRARIREAFTPKIADFNAVATGVGVSPATLALAFTLTNESLLSSLVGVTRMSQLRDALAAESLLGELGAEAIRAMLEPFASDGLPVEP</sequence>
<evidence type="ECO:0000313" key="4">
    <source>
        <dbReference type="Proteomes" id="UP000479756"/>
    </source>
</evidence>
<dbReference type="Gene3D" id="3.20.20.100">
    <property type="entry name" value="NADP-dependent oxidoreductase domain"/>
    <property type="match status" value="1"/>
</dbReference>
<dbReference type="InterPro" id="IPR036812">
    <property type="entry name" value="NAD(P)_OxRdtase_dom_sf"/>
</dbReference>
<evidence type="ECO:0000256" key="1">
    <source>
        <dbReference type="ARBA" id="ARBA00023002"/>
    </source>
</evidence>
<evidence type="ECO:0000259" key="2">
    <source>
        <dbReference type="Pfam" id="PF00248"/>
    </source>
</evidence>
<dbReference type="AlphaFoldDB" id="A0A7C9TQ05"/>
<dbReference type="PANTHER" id="PTHR43364">
    <property type="entry name" value="NADH-SPECIFIC METHYLGLYOXAL REDUCTASE-RELATED"/>
    <property type="match status" value="1"/>
</dbReference>